<sequence>MSMMSIFYTRISPKSFCLLLQGSNFLDNLVVGLSVLLGLVSVLLGLSAAWNNKDTRSWSLGGAGRSQIFLGWDENERNSRIFTKNWDVGDDICWGNVAGDDHKTLFALSQSLDDFLHTSLDMLGFRCFFHRFEHFFVQFFGSKRLGERQNGRHSLFVVVLAGLFHFVLLGHFCGCFRLGSGKNV</sequence>
<accession>A0ACD0WL77</accession>
<name>A0ACD0WL77_CLALS</name>
<evidence type="ECO:0000313" key="2">
    <source>
        <dbReference type="Proteomes" id="UP000326582"/>
    </source>
</evidence>
<reference evidence="2" key="1">
    <citation type="journal article" date="2019" name="MBio">
        <title>Comparative genomics for the elucidation of multidrug resistance (MDR) in Candida lusitaniae.</title>
        <authorList>
            <person name="Kannan A."/>
            <person name="Asner S.A."/>
            <person name="Trachsel E."/>
            <person name="Kelly S."/>
            <person name="Parker J."/>
            <person name="Sanglard D."/>
        </authorList>
    </citation>
    <scope>NUCLEOTIDE SEQUENCE [LARGE SCALE GENOMIC DNA]</scope>
    <source>
        <strain evidence="2">P1</strain>
    </source>
</reference>
<protein>
    <submittedName>
        <fullName evidence="1">Uncharacterized protein</fullName>
    </submittedName>
</protein>
<gene>
    <name evidence="1" type="ORF">EJF14_40110</name>
</gene>
<evidence type="ECO:0000313" key="1">
    <source>
        <dbReference type="EMBL" id="QFZ28086.1"/>
    </source>
</evidence>
<dbReference type="EMBL" id="CP038487">
    <property type="protein sequence ID" value="QFZ28086.1"/>
    <property type="molecule type" value="Genomic_DNA"/>
</dbReference>
<organism evidence="1 2">
    <name type="scientific">Clavispora lusitaniae</name>
    <name type="common">Candida lusitaniae</name>
    <dbReference type="NCBI Taxonomy" id="36911"/>
    <lineage>
        <taxon>Eukaryota</taxon>
        <taxon>Fungi</taxon>
        <taxon>Dikarya</taxon>
        <taxon>Ascomycota</taxon>
        <taxon>Saccharomycotina</taxon>
        <taxon>Pichiomycetes</taxon>
        <taxon>Metschnikowiaceae</taxon>
        <taxon>Clavispora</taxon>
    </lineage>
</organism>
<keyword evidence="2" id="KW-1185">Reference proteome</keyword>
<proteinExistence type="predicted"/>
<dbReference type="Proteomes" id="UP000326582">
    <property type="component" value="Chromosome 4"/>
</dbReference>